<accession>A0AAD8LX72</accession>
<dbReference type="PANTHER" id="PTHR47718:SF18">
    <property type="entry name" value="PROTEIN FAR1-RELATED SEQUENCE 5-LIKE"/>
    <property type="match status" value="1"/>
</dbReference>
<evidence type="ECO:0000259" key="1">
    <source>
        <dbReference type="Pfam" id="PF03101"/>
    </source>
</evidence>
<evidence type="ECO:0000313" key="3">
    <source>
        <dbReference type="Proteomes" id="UP001237642"/>
    </source>
</evidence>
<reference evidence="2" key="2">
    <citation type="submission" date="2023-05" db="EMBL/GenBank/DDBJ databases">
        <authorList>
            <person name="Schelkunov M.I."/>
        </authorList>
    </citation>
    <scope>NUCLEOTIDE SEQUENCE</scope>
    <source>
        <strain evidence="2">Hsosn_3</strain>
        <tissue evidence="2">Leaf</tissue>
    </source>
</reference>
<dbReference type="EMBL" id="JAUIZM010000022">
    <property type="protein sequence ID" value="KAK1351902.1"/>
    <property type="molecule type" value="Genomic_DNA"/>
</dbReference>
<evidence type="ECO:0000313" key="2">
    <source>
        <dbReference type="EMBL" id="KAK1351902.1"/>
    </source>
</evidence>
<feature type="domain" description="FAR1" evidence="1">
    <location>
        <begin position="85"/>
        <end position="181"/>
    </location>
</feature>
<dbReference type="AlphaFoldDB" id="A0AAD8LX72"/>
<dbReference type="PANTHER" id="PTHR47718">
    <property type="entry name" value="OS01G0519700 PROTEIN"/>
    <property type="match status" value="1"/>
</dbReference>
<keyword evidence="3" id="KW-1185">Reference proteome</keyword>
<protein>
    <recommendedName>
        <fullName evidence="1">FAR1 domain-containing protein</fullName>
    </recommendedName>
</protein>
<dbReference type="Proteomes" id="UP001237642">
    <property type="component" value="Unassembled WGS sequence"/>
</dbReference>
<sequence length="312" mass="35263">MCYLRDSLTGESCVSDQFSICGDSSCISSEVVHDVSISVSSTESDGSVTSSRLSPGGHRYFILTVDAACVPFPGQVFDTLHKSFKFYEAYDQICGFDIRRTAEKNDESETVVLKHFVCNREGFNDVRFRSSNGSRSKVVKPTRTMSRRCGCRARIVVMITSEKTYFVFLAFLKEHNHPLVPESGRQFLKVNKEMNVGLRNIVFHASKVNIGRSKAFYLAKEMYGGYANVGATLRDFRNFDRDLKADVGERDGQMIIEKFKVMDESCESFYYAFEVNPAGHLTKLFWADAVGRRNFELYGDAVSFDATFDTNK</sequence>
<gene>
    <name evidence="2" type="ORF">POM88_053907</name>
</gene>
<dbReference type="InterPro" id="IPR004330">
    <property type="entry name" value="FAR1_DNA_bnd_dom"/>
</dbReference>
<name>A0AAD8LX72_9APIA</name>
<organism evidence="2 3">
    <name type="scientific">Heracleum sosnowskyi</name>
    <dbReference type="NCBI Taxonomy" id="360622"/>
    <lineage>
        <taxon>Eukaryota</taxon>
        <taxon>Viridiplantae</taxon>
        <taxon>Streptophyta</taxon>
        <taxon>Embryophyta</taxon>
        <taxon>Tracheophyta</taxon>
        <taxon>Spermatophyta</taxon>
        <taxon>Magnoliopsida</taxon>
        <taxon>eudicotyledons</taxon>
        <taxon>Gunneridae</taxon>
        <taxon>Pentapetalae</taxon>
        <taxon>asterids</taxon>
        <taxon>campanulids</taxon>
        <taxon>Apiales</taxon>
        <taxon>Apiaceae</taxon>
        <taxon>Apioideae</taxon>
        <taxon>apioid superclade</taxon>
        <taxon>Tordylieae</taxon>
        <taxon>Tordyliinae</taxon>
        <taxon>Heracleum</taxon>
    </lineage>
</organism>
<reference evidence="2" key="1">
    <citation type="submission" date="2023-02" db="EMBL/GenBank/DDBJ databases">
        <title>Genome of toxic invasive species Heracleum sosnowskyi carries increased number of genes despite the absence of recent whole-genome duplications.</title>
        <authorList>
            <person name="Schelkunov M."/>
            <person name="Shtratnikova V."/>
            <person name="Makarenko M."/>
            <person name="Klepikova A."/>
            <person name="Omelchenko D."/>
            <person name="Novikova G."/>
            <person name="Obukhova E."/>
            <person name="Bogdanov V."/>
            <person name="Penin A."/>
            <person name="Logacheva M."/>
        </authorList>
    </citation>
    <scope>NUCLEOTIDE SEQUENCE</scope>
    <source>
        <strain evidence="2">Hsosn_3</strain>
        <tissue evidence="2">Leaf</tissue>
    </source>
</reference>
<comment type="caution">
    <text evidence="2">The sequence shown here is derived from an EMBL/GenBank/DDBJ whole genome shotgun (WGS) entry which is preliminary data.</text>
</comment>
<proteinExistence type="predicted"/>
<dbReference type="Pfam" id="PF03101">
    <property type="entry name" value="FAR1"/>
    <property type="match status" value="1"/>
</dbReference>